<accession>A0A2N9J3F8</accession>
<evidence type="ECO:0000256" key="1">
    <source>
        <dbReference type="ARBA" id="ARBA00008668"/>
    </source>
</evidence>
<reference evidence="2" key="1">
    <citation type="submission" date="2018-02" db="EMBL/GenBank/DDBJ databases">
        <authorList>
            <person name="Cohen D.B."/>
            <person name="Kent A.D."/>
        </authorList>
    </citation>
    <scope>NUCLEOTIDE SEQUENCE</scope>
</reference>
<dbReference type="Gene3D" id="3.40.50.1110">
    <property type="entry name" value="SGNH hydrolase"/>
    <property type="match status" value="2"/>
</dbReference>
<evidence type="ECO:0008006" key="3">
    <source>
        <dbReference type="Google" id="ProtNLM"/>
    </source>
</evidence>
<dbReference type="PANTHER" id="PTHR45642">
    <property type="entry name" value="GDSL ESTERASE/LIPASE EXL3"/>
    <property type="match status" value="1"/>
</dbReference>
<sequence>MKFPSSKPLSCSSIIIFSIVVFNIFHNSGSTTSLLPKNETVPAFIVFGDSIVDTGNNNYIDTLVKCDFRPYGRDFIGGKPTGRFCNGKVTSDFLAEAFGVKKILPAYLDPNLQLQDLLTGVSFASGGAGYDPLTAKIVELYELGARRIGVLSLPAIGCVPSQRTLADGIQRGCSKSANQAAILFNSKLSSQMDSLNNRLPDARLVYLDIYNPLLALIQNPAHYGFQVANRGCCGTGNIEVSILCNHFSPHTCTNASEYVFWDSYHPSEQAYKILTSLVLKKYINKFF</sequence>
<dbReference type="InterPro" id="IPR035669">
    <property type="entry name" value="SGNH_plant_lipase-like"/>
</dbReference>
<dbReference type="InterPro" id="IPR036514">
    <property type="entry name" value="SGNH_hydro_sf"/>
</dbReference>
<dbReference type="EMBL" id="OIVN01006348">
    <property type="protein sequence ID" value="SPD31165.1"/>
    <property type="molecule type" value="Genomic_DNA"/>
</dbReference>
<proteinExistence type="inferred from homology"/>
<dbReference type="InterPro" id="IPR050592">
    <property type="entry name" value="GDSL_lipolytic_enzyme"/>
</dbReference>
<gene>
    <name evidence="2" type="ORF">FSB_LOCUS59047</name>
</gene>
<comment type="similarity">
    <text evidence="1">Belongs to the 'GDSL' lipolytic enzyme family.</text>
</comment>
<protein>
    <recommendedName>
        <fullName evidence="3">SGNH hydrolase-type esterase domain-containing protein</fullName>
    </recommendedName>
</protein>
<evidence type="ECO:0000313" key="2">
    <source>
        <dbReference type="EMBL" id="SPD31165.1"/>
    </source>
</evidence>
<dbReference type="AlphaFoldDB" id="A0A2N9J3F8"/>
<dbReference type="GO" id="GO:0005576">
    <property type="term" value="C:extracellular region"/>
    <property type="evidence" value="ECO:0007669"/>
    <property type="project" value="TreeGrafter"/>
</dbReference>
<dbReference type="PROSITE" id="PS01098">
    <property type="entry name" value="LIPASE_GDSL_SER"/>
    <property type="match status" value="1"/>
</dbReference>
<name>A0A2N9J3F8_FAGSY</name>
<dbReference type="InterPro" id="IPR008265">
    <property type="entry name" value="Lipase_GDSL_AS"/>
</dbReference>
<organism evidence="2">
    <name type="scientific">Fagus sylvatica</name>
    <name type="common">Beechnut</name>
    <dbReference type="NCBI Taxonomy" id="28930"/>
    <lineage>
        <taxon>Eukaryota</taxon>
        <taxon>Viridiplantae</taxon>
        <taxon>Streptophyta</taxon>
        <taxon>Embryophyta</taxon>
        <taxon>Tracheophyta</taxon>
        <taxon>Spermatophyta</taxon>
        <taxon>Magnoliopsida</taxon>
        <taxon>eudicotyledons</taxon>
        <taxon>Gunneridae</taxon>
        <taxon>Pentapetalae</taxon>
        <taxon>rosids</taxon>
        <taxon>fabids</taxon>
        <taxon>Fagales</taxon>
        <taxon>Fagaceae</taxon>
        <taxon>Fagus</taxon>
    </lineage>
</organism>
<dbReference type="PANTHER" id="PTHR45642:SF95">
    <property type="entry name" value="GDSL-LIKE LIPASE_ACYLHYDROLASE FAMILY PROTEIN, EXPRESSED"/>
    <property type="match status" value="1"/>
</dbReference>
<dbReference type="GO" id="GO:0016298">
    <property type="term" value="F:lipase activity"/>
    <property type="evidence" value="ECO:0007669"/>
    <property type="project" value="InterPro"/>
</dbReference>
<dbReference type="GO" id="GO:0006629">
    <property type="term" value="P:lipid metabolic process"/>
    <property type="evidence" value="ECO:0007669"/>
    <property type="project" value="InterPro"/>
</dbReference>
<dbReference type="CDD" id="cd01837">
    <property type="entry name" value="SGNH_plant_lipase_like"/>
    <property type="match status" value="1"/>
</dbReference>
<dbReference type="InterPro" id="IPR001087">
    <property type="entry name" value="GDSL"/>
</dbReference>
<dbReference type="Pfam" id="PF00657">
    <property type="entry name" value="Lipase_GDSL"/>
    <property type="match status" value="2"/>
</dbReference>